<dbReference type="RefSeq" id="WP_121521923.1">
    <property type="nucleotide sequence ID" value="NZ_RCHR01000002.1"/>
</dbReference>
<protein>
    <recommendedName>
        <fullName evidence="3">ATPase</fullName>
    </recommendedName>
</protein>
<dbReference type="Proteomes" id="UP000270219">
    <property type="component" value="Unassembled WGS sequence"/>
</dbReference>
<comment type="caution">
    <text evidence="1">The sequence shown here is derived from an EMBL/GenBank/DDBJ whole genome shotgun (WGS) entry which is preliminary data.</text>
</comment>
<dbReference type="AlphaFoldDB" id="A0A498DJM8"/>
<dbReference type="SUPFAM" id="SSF52540">
    <property type="entry name" value="P-loop containing nucleoside triphosphate hydrolases"/>
    <property type="match status" value="2"/>
</dbReference>
<evidence type="ECO:0000313" key="1">
    <source>
        <dbReference type="EMBL" id="RLL46672.1"/>
    </source>
</evidence>
<evidence type="ECO:0008006" key="3">
    <source>
        <dbReference type="Google" id="ProtNLM"/>
    </source>
</evidence>
<sequence>MKKYYVTGNTAEGFVNYIKPNLYNINKIIVLKHPSNRLKTSIIQAFITKYQGEEMEILKSPLNGQYLDGLILRNKSLAIVIDRIVPEDVTDLFVVDLDLFVKYHNGVDEKDIEKFELFTQRAYSSFQIGLRIHDDLEDIYINEMDFNKADALSEAFIHDIIGGQEKHASAGHMYHRLFGTNTADGVVNEVPSLIKPMKKVFYIKGRAGTGKSTFMKKVANACQQNAFDVEVYHCSFDPNSLDMVLVRELDFCLFDSTDPHEFFPSREGESIIDLYELAVSNGTDEKYEGRINEVNQNYKSYMKQGVRFLEKAGEYLQQIEATYFFTSDEVKNITDFLSEHVITID</sequence>
<reference evidence="1 2" key="1">
    <citation type="submission" date="2018-10" db="EMBL/GenBank/DDBJ databases">
        <title>Oceanobacillus sp. YLB-02 draft genome.</title>
        <authorList>
            <person name="Yu L."/>
        </authorList>
    </citation>
    <scope>NUCLEOTIDE SEQUENCE [LARGE SCALE GENOMIC DNA]</scope>
    <source>
        <strain evidence="1 2">YLB-02</strain>
    </source>
</reference>
<name>A0A498DJM8_9BACI</name>
<dbReference type="OrthoDB" id="9781752at2"/>
<dbReference type="InterPro" id="IPR027417">
    <property type="entry name" value="P-loop_NTPase"/>
</dbReference>
<gene>
    <name evidence="1" type="ORF">D8M04_05560</name>
</gene>
<proteinExistence type="predicted"/>
<organism evidence="1 2">
    <name type="scientific">Oceanobacillus piezotolerans</name>
    <dbReference type="NCBI Taxonomy" id="2448030"/>
    <lineage>
        <taxon>Bacteria</taxon>
        <taxon>Bacillati</taxon>
        <taxon>Bacillota</taxon>
        <taxon>Bacilli</taxon>
        <taxon>Bacillales</taxon>
        <taxon>Bacillaceae</taxon>
        <taxon>Oceanobacillus</taxon>
    </lineage>
</organism>
<evidence type="ECO:0000313" key="2">
    <source>
        <dbReference type="Proteomes" id="UP000270219"/>
    </source>
</evidence>
<keyword evidence="2" id="KW-1185">Reference proteome</keyword>
<dbReference type="EMBL" id="RCHR01000002">
    <property type="protein sequence ID" value="RLL46672.1"/>
    <property type="molecule type" value="Genomic_DNA"/>
</dbReference>
<accession>A0A498DJM8</accession>